<gene>
    <name evidence="2" type="ORF">TPC1_30620</name>
</gene>
<accession>A0A146K1T6</accession>
<feature type="transmembrane region" description="Helical" evidence="1">
    <location>
        <begin position="486"/>
        <end position="507"/>
    </location>
</feature>
<dbReference type="EMBL" id="GDID01006721">
    <property type="protein sequence ID" value="JAP89885.1"/>
    <property type="molecule type" value="Transcribed_RNA"/>
</dbReference>
<keyword evidence="1" id="KW-0812">Transmembrane</keyword>
<organism evidence="2">
    <name type="scientific">Trepomonas sp. PC1</name>
    <dbReference type="NCBI Taxonomy" id="1076344"/>
    <lineage>
        <taxon>Eukaryota</taxon>
        <taxon>Metamonada</taxon>
        <taxon>Diplomonadida</taxon>
        <taxon>Hexamitidae</taxon>
        <taxon>Hexamitinae</taxon>
        <taxon>Trepomonas</taxon>
    </lineage>
</organism>
<sequence>FQIISIQQPSTIKDCYNSSDLNIFPLNSSICVRLYQSLNKQCDVFSPGAKISIKLDNYASTIQYTTPFDYITTQSVCTQVDSQQIEILSIQAATMTIETIDFKTNVPLSIHTQVKSLSDSCFNNSQLMLFTSTTCVSTMLQQYCQIDVNILTASLTFYEEGIEIKKLFDTNMQTSVGPDQKINVCFQFSVQDYLIKSPYFDISFAFFTSQSAYLLQVKGVIDEVKQIEPANGYNKFSILLANDFPGIEVTGFTNSIGTLINTELEELFAYSPNLTSSGYFTASCMSGRFYVPFQDIFLYRNNVSMYFFCYHYLSLNHSLSYLKYQTCTAMVKQFYNQDLSKCNVTIQLQTTSQYFLFDLNNQSFIHSSIQSISAYLTSTQLFLNISYNLTTASTRVYPRIIAVFSINSTVQKVNFSLQQKIWVNESKINQIVINFTNSSIKSDIKSGSLKLVAFYDLDGNKIDQIGIMNLQTDDAEILQQKLWNQVGIQTMITILIFVVMLSGSWLLEKIIKNKKEKKERLQKIAERTNQNVEK</sequence>
<evidence type="ECO:0008006" key="3">
    <source>
        <dbReference type="Google" id="ProtNLM"/>
    </source>
</evidence>
<evidence type="ECO:0000256" key="1">
    <source>
        <dbReference type="SAM" id="Phobius"/>
    </source>
</evidence>
<evidence type="ECO:0000313" key="2">
    <source>
        <dbReference type="EMBL" id="JAP89885.1"/>
    </source>
</evidence>
<keyword evidence="1" id="KW-1133">Transmembrane helix</keyword>
<proteinExistence type="predicted"/>
<keyword evidence="1" id="KW-0472">Membrane</keyword>
<feature type="non-terminal residue" evidence="2">
    <location>
        <position position="1"/>
    </location>
</feature>
<protein>
    <recommendedName>
        <fullName evidence="3">Transmembrane protein</fullName>
    </recommendedName>
</protein>
<dbReference type="AlphaFoldDB" id="A0A146K1T6"/>
<name>A0A146K1T6_9EUKA</name>
<reference evidence="2" key="1">
    <citation type="submission" date="2015-07" db="EMBL/GenBank/DDBJ databases">
        <title>Adaptation to a free-living lifestyle via gene acquisitions in the diplomonad Trepomonas sp. PC1.</title>
        <authorList>
            <person name="Xu F."/>
            <person name="Jerlstrom-Hultqvist J."/>
            <person name="Kolisko M."/>
            <person name="Simpson A.G.B."/>
            <person name="Roger A.J."/>
            <person name="Svard S.G."/>
            <person name="Andersson J.O."/>
        </authorList>
    </citation>
    <scope>NUCLEOTIDE SEQUENCE</scope>
    <source>
        <strain evidence="2">PC1</strain>
    </source>
</reference>